<evidence type="ECO:0000256" key="1">
    <source>
        <dbReference type="ARBA" id="ARBA00004123"/>
    </source>
</evidence>
<dbReference type="PANTHER" id="PTHR31344:SF0">
    <property type="entry name" value="NUCLEAR PORE COMPLEX PROTEIN NUP205"/>
    <property type="match status" value="1"/>
</dbReference>
<dbReference type="Pfam" id="PF11894">
    <property type="entry name" value="Nup192"/>
    <property type="match status" value="1"/>
</dbReference>
<keyword evidence="3" id="KW-0813">Transport</keyword>
<dbReference type="Proteomes" id="UP001159405">
    <property type="component" value="Unassembled WGS sequence"/>
</dbReference>
<dbReference type="PANTHER" id="PTHR31344">
    <property type="entry name" value="NUCLEAR PORE COMPLEX PROTEIN NUP205"/>
    <property type="match status" value="1"/>
</dbReference>
<protein>
    <recommendedName>
        <fullName evidence="8">Nuclear pore complex protein Nup205</fullName>
    </recommendedName>
</protein>
<dbReference type="InterPro" id="IPR021827">
    <property type="entry name" value="Nup186/Nup192/Nup205"/>
</dbReference>
<evidence type="ECO:0000256" key="3">
    <source>
        <dbReference type="ARBA" id="ARBA00022448"/>
    </source>
</evidence>
<keyword evidence="4" id="KW-0539">Nucleus</keyword>
<evidence type="ECO:0000256" key="4">
    <source>
        <dbReference type="ARBA" id="ARBA00023242"/>
    </source>
</evidence>
<evidence type="ECO:0000256" key="2">
    <source>
        <dbReference type="ARBA" id="ARBA00005892"/>
    </source>
</evidence>
<name>A0ABN8MXV2_9CNID</name>
<reference evidence="6 7" key="1">
    <citation type="submission" date="2022-05" db="EMBL/GenBank/DDBJ databases">
        <authorList>
            <consortium name="Genoscope - CEA"/>
            <person name="William W."/>
        </authorList>
    </citation>
    <scope>NUCLEOTIDE SEQUENCE [LARGE SCALE GENOMIC DNA]</scope>
</reference>
<evidence type="ECO:0000313" key="6">
    <source>
        <dbReference type="EMBL" id="CAH3034621.1"/>
    </source>
</evidence>
<organism evidence="6 7">
    <name type="scientific">Porites lobata</name>
    <dbReference type="NCBI Taxonomy" id="104759"/>
    <lineage>
        <taxon>Eukaryota</taxon>
        <taxon>Metazoa</taxon>
        <taxon>Cnidaria</taxon>
        <taxon>Anthozoa</taxon>
        <taxon>Hexacorallia</taxon>
        <taxon>Scleractinia</taxon>
        <taxon>Fungiina</taxon>
        <taxon>Poritidae</taxon>
        <taxon>Porites</taxon>
    </lineage>
</organism>
<dbReference type="EMBL" id="CALNXK010000003">
    <property type="protein sequence ID" value="CAH3034621.1"/>
    <property type="molecule type" value="Genomic_DNA"/>
</dbReference>
<comment type="subcellular location">
    <subcellularLocation>
        <location evidence="1">Nucleus</location>
    </subcellularLocation>
</comment>
<accession>A0ABN8MXV2</accession>
<keyword evidence="7" id="KW-1185">Reference proteome</keyword>
<gene>
    <name evidence="6" type="ORF">PLOB_00024790</name>
</gene>
<evidence type="ECO:0008006" key="8">
    <source>
        <dbReference type="Google" id="ProtNLM"/>
    </source>
</evidence>
<evidence type="ECO:0000256" key="5">
    <source>
        <dbReference type="SAM" id="MobiDB-lite"/>
    </source>
</evidence>
<comment type="similarity">
    <text evidence="2">Belongs to the NUP186/NUP192/NUP205 family.</text>
</comment>
<feature type="compositionally biased region" description="Polar residues" evidence="5">
    <location>
        <begin position="1988"/>
        <end position="1997"/>
    </location>
</feature>
<evidence type="ECO:0000313" key="7">
    <source>
        <dbReference type="Proteomes" id="UP001159405"/>
    </source>
</evidence>
<feature type="region of interest" description="Disordered" evidence="5">
    <location>
        <begin position="1988"/>
        <end position="2008"/>
    </location>
</feature>
<proteinExistence type="inferred from homology"/>
<sequence>MAATRGGVWRPYKELQAVVERSLYKKSPEVYHELEVSLKKFKPDFISLLKNPVKNADHRAQLKKAPTTGLQLAGHAEKQKLPEQFVQESLILSDILELNEFVCADLLLAGEQQQPNFPGLTRGLVAVLLYHDGRRCLASALRTLIQSREGMTWTLGLYEDLTQLVTKFTDELVKQGLTTTILQQLDQLDVQKELDKLERGQAIGDERHKQQLIDFITDQRQLLAECLFCFACQSPLPRSDCLQLLSFLKKCPSTEADGTLDSVTLTLLMTMLYCLNVDPLDEAAEMQSSFREENFPLLSDHSFIPEFHQEIIQEGTWENPGLCACIQFAWALVLRSCSQWPNIVGAVEVLEEDEGVLDLAVDENVFGFLRYCVLGASNFHQEEYFVQRLHSLVTGFIVKMPLKVKELRNHGDEAARILQAHKLDGVEPPAGLPRHFEDFMRMIGELYDDDPSGLELATEFWCPTDTSLSAPFSPYSSSRISPAVRQRASQKQVSLNKFLRLAGDLLPPSLFVPYMEMLTGLSNSPQAAHYCFNLLKSTANGPVSWDHFFASIKQYYMDLRQDGGHAVTIYGGLNRDTSHIHRPAHLSNRIITQEELEGLESVLRLTERVADQDEKARLAMCESQAWLPIASLFGLLGCPVPVSLKAQILSTLAAFAKSPEVASSMWHTLELSQILQTVTPTGQAVQQGGIQVELNELEARSETYPETRAFLKLLNNLTEIPLPSTLGSGYRVPGFEPYLAFLRDDVFLKFNSRGYQDPNEKWKVASDVLQILFKLLEGYVPRPEDFVNQVAEMQGGERVLVPKPPGFSLMTYMLNDTPMLRMLLNVIDGASSSLEHLSVTSDVREELEKATLLCLRMVEVALEKQGQFMEIFRSVPQQSAVMVSPLEELLLSINPQSNTADYLLKIMKFVSHLHTGAELILSVVKILCVVCQSTTVQRHLVSLLTANQSVSQQILIGFVDQLEINEPEDPQAKDEQELGKEFIDERSYGAAQIRNAVRQNILRLILHSLQHPSPNLAHFLMGFELRKPSSKTNLQDPGVLGASKTCLHAVLDMLNRGVDTHHGPFCVTETPKFAELAYQLIYSLCANKDTATPTLRYLRTSHDFLYRHLQHLPFKNLSSMVGDDGQPSLPTQTIVSQQSWLLKTAAIELRMTAQGRQRSHAQRLLVLLMGEPSAQAVLGMSQVVPELVPRRLEDDFSAADTSHVTYADLGKAQTRRKLLAILESVEFSQELPPPLHLNYFDVSVTEKAISSCEQKEEDSGVMFCNVPALHKLLMGEISGVQGTATAGQRNFLIQEVKDILHSVVLRNMMRESLHIKKESFEAWRRVVEVTLASCPADILPKDTRQTVIADILQDLLSKIADEDALPELTSPVSGVLLSLLAHLRQCTISLDSSTATSLPILDGTGGSRPLHQAASGSSLPVGPSVAILKGLIETVLRCGGGLQRVRANLYAALLYFMQTAPESQQTKERGVMENVLSLYPGQSWDTSILPVLSSYGEPFMDAVCRDSCDGHDVGRMLAFSLLDAIVAVDWQQRWLNYLSLKGYLRHMVEGLAHEDHILQSMLNPSPEPLKALYIYESKMALLTRIAQSAEGAKVLLQAGLLSRLAECTFLDQRPERERTVGLMSRSLHGPDQDVSSAVPDSFVPSVIDRYRQLLMPALKVTLAILTSLGSQHREAATKVLHFVVAHVDVFISILQDRHTVHTSGSLHEVGLVTGIMCNMGLTEASLTADEELGQEQIQLRGPLARIQRLMIGLFPRYCSSDSWEKIIKSMLEENNEEPGAKYSLVAMETTEKLQRICSNIVGYCKTVMSLTGSVGSHCQALFSPSLTDSLSRDARLTRDAVRSSAAASSHRPVSLGLPVAFMKKCSEQIFQTAELYSQARLKLQNLTELTSDELREFSQSRFNGSIQERLTTQQRHQLAQKCLTQIVQFKGREISSQLYIIENCLFIIWRHLDFYFSHCIPSDEERRMLAGPTLAGSRMRRLQDWASPSRNSAFSSDPSHEASAGVGGGVTREEIDALKRESISTLTEAFLKKLIEIEQTHGKGRTRVGFIQVLVRRIKRLLTLHGTPARSEQMVSGLR</sequence>
<comment type="caution">
    <text evidence="6">The sequence shown here is derived from an EMBL/GenBank/DDBJ whole genome shotgun (WGS) entry which is preliminary data.</text>
</comment>